<dbReference type="HAMAP" id="MF_00276">
    <property type="entry name" value="KdpC"/>
    <property type="match status" value="1"/>
</dbReference>
<keyword evidence="8 11" id="KW-1133">Transmembrane helix</keyword>
<dbReference type="EMBL" id="WNDP01000001">
    <property type="protein sequence ID" value="KAF1028459.1"/>
    <property type="molecule type" value="Genomic_DNA"/>
</dbReference>
<reference evidence="13" key="1">
    <citation type="journal article" date="2020" name="MBio">
        <title>Horizontal gene transfer to a defensive symbiont with a reduced genome amongst a multipartite beetle microbiome.</title>
        <authorList>
            <person name="Waterworth S.C."/>
            <person name="Florez L.V."/>
            <person name="Rees E.R."/>
            <person name="Hertweck C."/>
            <person name="Kaltenpoth M."/>
            <person name="Kwan J.C."/>
        </authorList>
    </citation>
    <scope>NUCLEOTIDE SEQUENCE [LARGE SCALE GENOMIC DNA]</scope>
</reference>
<comment type="similarity">
    <text evidence="11">Belongs to the KdpC family.</text>
</comment>
<organism evidence="12 13">
    <name type="scientific">Acinetobacter bereziniae</name>
    <name type="common">Acinetobacter genomosp. 10</name>
    <dbReference type="NCBI Taxonomy" id="106648"/>
    <lineage>
        <taxon>Bacteria</taxon>
        <taxon>Pseudomonadati</taxon>
        <taxon>Pseudomonadota</taxon>
        <taxon>Gammaproteobacteria</taxon>
        <taxon>Moraxellales</taxon>
        <taxon>Moraxellaceae</taxon>
        <taxon>Acinetobacter</taxon>
    </lineage>
</organism>
<comment type="subunit">
    <text evidence="11">The system is composed of three essential subunits: KdpA, KdpB and KdpC.</text>
</comment>
<keyword evidence="4 11" id="KW-0812">Transmembrane</keyword>
<dbReference type="PIRSF" id="PIRSF001296">
    <property type="entry name" value="K_ATPase_KdpC"/>
    <property type="match status" value="1"/>
</dbReference>
<dbReference type="NCBIfam" id="NF001454">
    <property type="entry name" value="PRK00315.1"/>
    <property type="match status" value="1"/>
</dbReference>
<keyword evidence="6 11" id="KW-0067">ATP-binding</keyword>
<evidence type="ECO:0000256" key="2">
    <source>
        <dbReference type="ARBA" id="ARBA00022475"/>
    </source>
</evidence>
<accession>A0A833PIM3</accession>
<dbReference type="PANTHER" id="PTHR30042:SF2">
    <property type="entry name" value="POTASSIUM-TRANSPORTING ATPASE KDPC SUBUNIT"/>
    <property type="match status" value="1"/>
</dbReference>
<comment type="caution">
    <text evidence="12">The sequence shown here is derived from an EMBL/GenBank/DDBJ whole genome shotgun (WGS) entry which is preliminary data.</text>
</comment>
<keyword evidence="7 11" id="KW-0630">Potassium</keyword>
<evidence type="ECO:0000256" key="4">
    <source>
        <dbReference type="ARBA" id="ARBA00022692"/>
    </source>
</evidence>
<dbReference type="GO" id="GO:0008556">
    <property type="term" value="F:P-type potassium transmembrane transporter activity"/>
    <property type="evidence" value="ECO:0007669"/>
    <property type="project" value="InterPro"/>
</dbReference>
<dbReference type="GO" id="GO:0005886">
    <property type="term" value="C:plasma membrane"/>
    <property type="evidence" value="ECO:0007669"/>
    <property type="project" value="UniProtKB-SubCell"/>
</dbReference>
<comment type="subcellular location">
    <subcellularLocation>
        <location evidence="11">Cell membrane</location>
        <topology evidence="11">Single-pass membrane protein</topology>
    </subcellularLocation>
</comment>
<dbReference type="InterPro" id="IPR003820">
    <property type="entry name" value="KdpC"/>
</dbReference>
<keyword evidence="10 11" id="KW-0472">Membrane</keyword>
<evidence type="ECO:0000256" key="10">
    <source>
        <dbReference type="ARBA" id="ARBA00023136"/>
    </source>
</evidence>
<keyword evidence="3 11" id="KW-0633">Potassium transport</keyword>
<dbReference type="AlphaFoldDB" id="A0A833PIM3"/>
<dbReference type="Pfam" id="PF02669">
    <property type="entry name" value="KdpC"/>
    <property type="match status" value="1"/>
</dbReference>
<comment type="function">
    <text evidence="11">Part of the high-affinity ATP-driven potassium transport (or Kdp) system, which catalyzes the hydrolysis of ATP coupled with the electrogenic transport of potassium into the cytoplasm. This subunit acts as a catalytic chaperone that increases the ATP-binding affinity of the ATP-hydrolyzing subunit KdpB by the formation of a transient KdpB/KdpC/ATP ternary complex.</text>
</comment>
<dbReference type="PANTHER" id="PTHR30042">
    <property type="entry name" value="POTASSIUM-TRANSPORTING ATPASE C CHAIN"/>
    <property type="match status" value="1"/>
</dbReference>
<evidence type="ECO:0000256" key="1">
    <source>
        <dbReference type="ARBA" id="ARBA00022448"/>
    </source>
</evidence>
<dbReference type="GO" id="GO:0005524">
    <property type="term" value="F:ATP binding"/>
    <property type="evidence" value="ECO:0007669"/>
    <property type="project" value="UniProtKB-UniRule"/>
</dbReference>
<feature type="transmembrane region" description="Helical" evidence="11">
    <location>
        <begin position="16"/>
        <end position="35"/>
    </location>
</feature>
<keyword evidence="1 11" id="KW-0813">Transport</keyword>
<evidence type="ECO:0000256" key="8">
    <source>
        <dbReference type="ARBA" id="ARBA00022989"/>
    </source>
</evidence>
<evidence type="ECO:0000313" key="13">
    <source>
        <dbReference type="Proteomes" id="UP000490535"/>
    </source>
</evidence>
<evidence type="ECO:0000256" key="7">
    <source>
        <dbReference type="ARBA" id="ARBA00022958"/>
    </source>
</evidence>
<protein>
    <recommendedName>
        <fullName evidence="11">Potassium-transporting ATPase KdpC subunit</fullName>
    </recommendedName>
    <alternativeName>
        <fullName evidence="11">ATP phosphohydrolase [potassium-transporting] C chain</fullName>
    </alternativeName>
    <alternativeName>
        <fullName evidence="11">Potassium-binding and translocating subunit C</fullName>
    </alternativeName>
    <alternativeName>
        <fullName evidence="11">Potassium-translocating ATPase C chain</fullName>
    </alternativeName>
</protein>
<proteinExistence type="inferred from homology"/>
<keyword evidence="9 11" id="KW-0406">Ion transport</keyword>
<evidence type="ECO:0000256" key="5">
    <source>
        <dbReference type="ARBA" id="ARBA00022741"/>
    </source>
</evidence>
<evidence type="ECO:0000256" key="6">
    <source>
        <dbReference type="ARBA" id="ARBA00022840"/>
    </source>
</evidence>
<sequence>MNTETHQNVDLSLSSLIRASFGLTLVALGLCGFVYSSAATGLGQLIFPEQANGSLLIENNHVLGSRLVAQPFQQAQYFQARPSAAHYDPMNMAGSNMARTNPDLHHIVTERLDKIAQQEHVEKSKIPADLVTASGSGIDPEISVQSAMIQVKRVAKARHLTEENVVQFVEEYTTQATFGVLGQPRVNVLELNLALDQLGK</sequence>
<evidence type="ECO:0000256" key="9">
    <source>
        <dbReference type="ARBA" id="ARBA00023065"/>
    </source>
</evidence>
<dbReference type="NCBIfam" id="TIGR00681">
    <property type="entry name" value="kdpC"/>
    <property type="match status" value="1"/>
</dbReference>
<evidence type="ECO:0000313" key="12">
    <source>
        <dbReference type="EMBL" id="KAF1028459.1"/>
    </source>
</evidence>
<dbReference type="Proteomes" id="UP000490535">
    <property type="component" value="Unassembled WGS sequence"/>
</dbReference>
<keyword evidence="2 11" id="KW-1003">Cell membrane</keyword>
<evidence type="ECO:0000256" key="11">
    <source>
        <dbReference type="HAMAP-Rule" id="MF_00276"/>
    </source>
</evidence>
<keyword evidence="5 11" id="KW-0547">Nucleotide-binding</keyword>
<evidence type="ECO:0000256" key="3">
    <source>
        <dbReference type="ARBA" id="ARBA00022538"/>
    </source>
</evidence>
<name>A0A833PIM3_ACIBZ</name>
<gene>
    <name evidence="11 12" type="primary">kdpC</name>
    <name evidence="12" type="ORF">GAK29_00094</name>
</gene>